<keyword evidence="3" id="KW-1185">Reference proteome</keyword>
<dbReference type="Proteomes" id="UP000827284">
    <property type="component" value="Unassembled WGS sequence"/>
</dbReference>
<name>A0A9P3H7J3_9FUNG</name>
<dbReference type="EMBL" id="BQFW01000005">
    <property type="protein sequence ID" value="GJJ71571.1"/>
    <property type="molecule type" value="Genomic_DNA"/>
</dbReference>
<protein>
    <submittedName>
        <fullName evidence="2">Uncharacterized protein</fullName>
    </submittedName>
</protein>
<feature type="chain" id="PRO_5040171304" evidence="1">
    <location>
        <begin position="24"/>
        <end position="69"/>
    </location>
</feature>
<comment type="caution">
    <text evidence="2">The sequence shown here is derived from an EMBL/GenBank/DDBJ whole genome shotgun (WGS) entry which is preliminary data.</text>
</comment>
<sequence length="69" mass="7382">MFARTCLTYVAIAAVALISMASAAPTDPAPEVTYVDAIPQELSGPDFLPVPKELFPLCCIHKITECCLL</sequence>
<accession>A0A9P3H7J3</accession>
<dbReference type="AlphaFoldDB" id="A0A9P3H7J3"/>
<feature type="signal peptide" evidence="1">
    <location>
        <begin position="1"/>
        <end position="23"/>
    </location>
</feature>
<evidence type="ECO:0000256" key="1">
    <source>
        <dbReference type="SAM" id="SignalP"/>
    </source>
</evidence>
<reference evidence="2" key="2">
    <citation type="journal article" date="2022" name="Microbiol. Resour. Announc.">
        <title>Whole-Genome Sequence of Entomortierella parvispora E1425, a Mucoromycotan Fungus Associated with Burkholderiaceae-Related Endosymbiotic Bacteria.</title>
        <authorList>
            <person name="Herlambang A."/>
            <person name="Guo Y."/>
            <person name="Takashima Y."/>
            <person name="Narisawa K."/>
            <person name="Ohta H."/>
            <person name="Nishizawa T."/>
        </authorList>
    </citation>
    <scope>NUCLEOTIDE SEQUENCE</scope>
    <source>
        <strain evidence="2">E1425</strain>
    </source>
</reference>
<reference evidence="2" key="1">
    <citation type="submission" date="2021-11" db="EMBL/GenBank/DDBJ databases">
        <authorList>
            <person name="Herlambang A."/>
            <person name="Guo Y."/>
            <person name="Takashima Y."/>
            <person name="Nishizawa T."/>
        </authorList>
    </citation>
    <scope>NUCLEOTIDE SEQUENCE</scope>
    <source>
        <strain evidence="2">E1425</strain>
    </source>
</reference>
<keyword evidence="1" id="KW-0732">Signal</keyword>
<gene>
    <name evidence="2" type="ORF">EMPS_03921</name>
</gene>
<evidence type="ECO:0000313" key="3">
    <source>
        <dbReference type="Proteomes" id="UP000827284"/>
    </source>
</evidence>
<organism evidence="2 3">
    <name type="scientific">Entomortierella parvispora</name>
    <dbReference type="NCBI Taxonomy" id="205924"/>
    <lineage>
        <taxon>Eukaryota</taxon>
        <taxon>Fungi</taxon>
        <taxon>Fungi incertae sedis</taxon>
        <taxon>Mucoromycota</taxon>
        <taxon>Mortierellomycotina</taxon>
        <taxon>Mortierellomycetes</taxon>
        <taxon>Mortierellales</taxon>
        <taxon>Mortierellaceae</taxon>
        <taxon>Entomortierella</taxon>
    </lineage>
</organism>
<evidence type="ECO:0000313" key="2">
    <source>
        <dbReference type="EMBL" id="GJJ71571.1"/>
    </source>
</evidence>
<dbReference type="OrthoDB" id="2444636at2759"/>
<proteinExistence type="predicted"/>